<reference evidence="1 2" key="1">
    <citation type="submission" date="2016-12" db="EMBL/GenBank/DDBJ databases">
        <title>Draft genome sequence of Fusarium oxysporum causing rot on Narcissus.</title>
        <authorList>
            <person name="Armitage A.D."/>
            <person name="Taylor A."/>
            <person name="Clarkson J.P."/>
            <person name="Harrison R.J."/>
            <person name="Jackson A.C."/>
        </authorList>
    </citation>
    <scope>NUCLEOTIDE SEQUENCE [LARGE SCALE GENOMIC DNA]</scope>
    <source>
        <strain evidence="1 2">N139</strain>
    </source>
</reference>
<comment type="caution">
    <text evidence="1">The sequence shown here is derived from an EMBL/GenBank/DDBJ whole genome shotgun (WGS) entry which is preliminary data.</text>
</comment>
<protein>
    <submittedName>
        <fullName evidence="1">Uncharacterized protein</fullName>
    </submittedName>
</protein>
<evidence type="ECO:0000313" key="2">
    <source>
        <dbReference type="Proteomes" id="UP000290540"/>
    </source>
</evidence>
<dbReference type="AlphaFoldDB" id="A0A4V1RXX1"/>
<name>A0A4V1RXX1_FUSOX</name>
<dbReference type="Proteomes" id="UP000290540">
    <property type="component" value="Unassembled WGS sequence"/>
</dbReference>
<organism evidence="1 2">
    <name type="scientific">Fusarium oxysporum f. sp. narcissi</name>
    <dbReference type="NCBI Taxonomy" id="451672"/>
    <lineage>
        <taxon>Eukaryota</taxon>
        <taxon>Fungi</taxon>
        <taxon>Dikarya</taxon>
        <taxon>Ascomycota</taxon>
        <taxon>Pezizomycotina</taxon>
        <taxon>Sordariomycetes</taxon>
        <taxon>Hypocreomycetidae</taxon>
        <taxon>Hypocreales</taxon>
        <taxon>Nectriaceae</taxon>
        <taxon>Fusarium</taxon>
        <taxon>Fusarium oxysporum species complex</taxon>
    </lineage>
</organism>
<proteinExistence type="predicted"/>
<gene>
    <name evidence="1" type="ORF">BFJ63_vAg17530</name>
</gene>
<sequence length="105" mass="12001">MDAKLTASRWSRAAASTKQRTIVNWVRVGSALTTGHNVNRVPNRFAMDDVVKQVCSFFRNVCFAMADTIWNENWEVVLTSVTVLIVVVTSFEEKRCSKFRNILLF</sequence>
<dbReference type="EMBL" id="MQTW01000587">
    <property type="protein sequence ID" value="RYC79586.1"/>
    <property type="molecule type" value="Genomic_DNA"/>
</dbReference>
<evidence type="ECO:0000313" key="1">
    <source>
        <dbReference type="EMBL" id="RYC79586.1"/>
    </source>
</evidence>
<accession>A0A4V1RXX1</accession>